<dbReference type="RefSeq" id="WP_309907162.1">
    <property type="nucleotide sequence ID" value="NZ_JAVDRF010000017.1"/>
</dbReference>
<dbReference type="InterPro" id="IPR003710">
    <property type="entry name" value="ApbA"/>
</dbReference>
<evidence type="ECO:0000256" key="9">
    <source>
        <dbReference type="ARBA" id="ARBA00048793"/>
    </source>
</evidence>
<dbReference type="InterPro" id="IPR013332">
    <property type="entry name" value="KPR_N"/>
</dbReference>
<evidence type="ECO:0000256" key="5">
    <source>
        <dbReference type="ARBA" id="ARBA00022655"/>
    </source>
</evidence>
<keyword evidence="7 10" id="KW-0560">Oxidoreductase</keyword>
<dbReference type="Gene3D" id="1.10.1040.10">
    <property type="entry name" value="N-(1-d-carboxylethyl)-l-norvaline Dehydrogenase, domain 2"/>
    <property type="match status" value="1"/>
</dbReference>
<evidence type="ECO:0000256" key="2">
    <source>
        <dbReference type="ARBA" id="ARBA00007870"/>
    </source>
</evidence>
<comment type="function">
    <text evidence="10">Catalyzes the NADPH-dependent reduction of ketopantoate into pantoic acid.</text>
</comment>
<sequence>MNEVLPVDVLVMGAGAIGCYIGGSLASEGVRVLFVGRPRVLEALERHGLRLSDLDGGERYMPPGSLQLAERIPPGVRPGLVLLTVKSGATAQAAAELGAALPARTPVISLQNGISNAATAARMAPTLHVLPGMVPYNVAEIGHGAFHRGTTGRLAVQDDAVLRPWLAVFARAGVPIDRQANMLPVQWGKLLLNLNNPVNALSGLPLRQQLLDRGYRRCLAALMDEALEALAWANIKPAQLAAVPPRLMPLILRLPDALFRVVAARMLRIDDKARSSMADDLALGRGTEIDALCGEVVRLARSNGARAPRSAKMVALVEAWPQRPHPIPATELLSALGVK</sequence>
<feature type="domain" description="Ketopantoate reductase C-terminal" evidence="12">
    <location>
        <begin position="181"/>
        <end position="318"/>
    </location>
</feature>
<dbReference type="Proteomes" id="UP001184230">
    <property type="component" value="Unassembled WGS sequence"/>
</dbReference>
<dbReference type="EMBL" id="JAVDRF010000017">
    <property type="protein sequence ID" value="MDR6539458.1"/>
    <property type="molecule type" value="Genomic_DNA"/>
</dbReference>
<dbReference type="GO" id="GO:0008677">
    <property type="term" value="F:2-dehydropantoate 2-reductase activity"/>
    <property type="evidence" value="ECO:0007669"/>
    <property type="project" value="UniProtKB-EC"/>
</dbReference>
<dbReference type="SUPFAM" id="SSF51735">
    <property type="entry name" value="NAD(P)-binding Rossmann-fold domains"/>
    <property type="match status" value="1"/>
</dbReference>
<evidence type="ECO:0000313" key="14">
    <source>
        <dbReference type="Proteomes" id="UP001184230"/>
    </source>
</evidence>
<dbReference type="InterPro" id="IPR013752">
    <property type="entry name" value="KPA_reductase"/>
</dbReference>
<protein>
    <recommendedName>
        <fullName evidence="4 10">2-dehydropantoate 2-reductase</fullName>
        <ecNumber evidence="3 10">1.1.1.169</ecNumber>
    </recommendedName>
    <alternativeName>
        <fullName evidence="8 10">Ketopantoate reductase</fullName>
    </alternativeName>
</protein>
<comment type="catalytic activity">
    <reaction evidence="9 10">
        <text>(R)-pantoate + NADP(+) = 2-dehydropantoate + NADPH + H(+)</text>
        <dbReference type="Rhea" id="RHEA:16233"/>
        <dbReference type="ChEBI" id="CHEBI:11561"/>
        <dbReference type="ChEBI" id="CHEBI:15378"/>
        <dbReference type="ChEBI" id="CHEBI:15980"/>
        <dbReference type="ChEBI" id="CHEBI:57783"/>
        <dbReference type="ChEBI" id="CHEBI:58349"/>
        <dbReference type="EC" id="1.1.1.169"/>
    </reaction>
</comment>
<dbReference type="NCBIfam" id="TIGR00745">
    <property type="entry name" value="apbA_panE"/>
    <property type="match status" value="1"/>
</dbReference>
<evidence type="ECO:0000256" key="6">
    <source>
        <dbReference type="ARBA" id="ARBA00022857"/>
    </source>
</evidence>
<comment type="caution">
    <text evidence="13">The sequence shown here is derived from an EMBL/GenBank/DDBJ whole genome shotgun (WGS) entry which is preliminary data.</text>
</comment>
<dbReference type="InterPro" id="IPR050838">
    <property type="entry name" value="Ketopantoate_reductase"/>
</dbReference>
<evidence type="ECO:0000256" key="4">
    <source>
        <dbReference type="ARBA" id="ARBA00019465"/>
    </source>
</evidence>
<dbReference type="NCBIfam" id="NF006083">
    <property type="entry name" value="PRK08229.1"/>
    <property type="match status" value="1"/>
</dbReference>
<proteinExistence type="inferred from homology"/>
<evidence type="ECO:0000256" key="10">
    <source>
        <dbReference type="RuleBase" id="RU362068"/>
    </source>
</evidence>
<dbReference type="SUPFAM" id="SSF48179">
    <property type="entry name" value="6-phosphogluconate dehydrogenase C-terminal domain-like"/>
    <property type="match status" value="1"/>
</dbReference>
<keyword evidence="5 10" id="KW-0566">Pantothenate biosynthesis</keyword>
<reference evidence="13 14" key="1">
    <citation type="submission" date="2023-07" db="EMBL/GenBank/DDBJ databases">
        <title>Sorghum-associated microbial communities from plants grown in Nebraska, USA.</title>
        <authorList>
            <person name="Schachtman D."/>
        </authorList>
    </citation>
    <scope>NUCLEOTIDE SEQUENCE [LARGE SCALE GENOMIC DNA]</scope>
    <source>
        <strain evidence="13 14">DS1781</strain>
    </source>
</reference>
<evidence type="ECO:0000256" key="7">
    <source>
        <dbReference type="ARBA" id="ARBA00023002"/>
    </source>
</evidence>
<accession>A0ABU1NM91</accession>
<evidence type="ECO:0000256" key="3">
    <source>
        <dbReference type="ARBA" id="ARBA00013014"/>
    </source>
</evidence>
<evidence type="ECO:0000259" key="11">
    <source>
        <dbReference type="Pfam" id="PF02558"/>
    </source>
</evidence>
<dbReference type="InterPro" id="IPR008927">
    <property type="entry name" value="6-PGluconate_DH-like_C_sf"/>
</dbReference>
<dbReference type="Pfam" id="PF08546">
    <property type="entry name" value="ApbA_C"/>
    <property type="match status" value="1"/>
</dbReference>
<evidence type="ECO:0000313" key="13">
    <source>
        <dbReference type="EMBL" id="MDR6539458.1"/>
    </source>
</evidence>
<comment type="pathway">
    <text evidence="1 10">Cofactor biosynthesis; (R)-pantothenate biosynthesis; (R)-pantoate from 3-methyl-2-oxobutanoate: step 2/2.</text>
</comment>
<keyword evidence="14" id="KW-1185">Reference proteome</keyword>
<evidence type="ECO:0000256" key="1">
    <source>
        <dbReference type="ARBA" id="ARBA00004994"/>
    </source>
</evidence>
<feature type="domain" description="Ketopantoate reductase N-terminal" evidence="11">
    <location>
        <begin position="9"/>
        <end position="157"/>
    </location>
</feature>
<dbReference type="EC" id="1.1.1.169" evidence="3 10"/>
<dbReference type="PANTHER" id="PTHR43765:SF2">
    <property type="entry name" value="2-DEHYDROPANTOATE 2-REDUCTASE"/>
    <property type="match status" value="1"/>
</dbReference>
<evidence type="ECO:0000259" key="12">
    <source>
        <dbReference type="Pfam" id="PF08546"/>
    </source>
</evidence>
<keyword evidence="6 10" id="KW-0521">NADP</keyword>
<evidence type="ECO:0000256" key="8">
    <source>
        <dbReference type="ARBA" id="ARBA00032024"/>
    </source>
</evidence>
<dbReference type="PANTHER" id="PTHR43765">
    <property type="entry name" value="2-DEHYDROPANTOATE 2-REDUCTASE-RELATED"/>
    <property type="match status" value="1"/>
</dbReference>
<dbReference type="InterPro" id="IPR036291">
    <property type="entry name" value="NAD(P)-bd_dom_sf"/>
</dbReference>
<dbReference type="Gene3D" id="3.40.50.720">
    <property type="entry name" value="NAD(P)-binding Rossmann-like Domain"/>
    <property type="match status" value="1"/>
</dbReference>
<organism evidence="13 14">
    <name type="scientific">Variovorax soli</name>
    <dbReference type="NCBI Taxonomy" id="376815"/>
    <lineage>
        <taxon>Bacteria</taxon>
        <taxon>Pseudomonadati</taxon>
        <taxon>Pseudomonadota</taxon>
        <taxon>Betaproteobacteria</taxon>
        <taxon>Burkholderiales</taxon>
        <taxon>Comamonadaceae</taxon>
        <taxon>Variovorax</taxon>
    </lineage>
</organism>
<dbReference type="InterPro" id="IPR013328">
    <property type="entry name" value="6PGD_dom2"/>
</dbReference>
<gene>
    <name evidence="13" type="ORF">J2739_005254</name>
</gene>
<comment type="similarity">
    <text evidence="2 10">Belongs to the ketopantoate reductase family.</text>
</comment>
<dbReference type="Pfam" id="PF02558">
    <property type="entry name" value="ApbA"/>
    <property type="match status" value="1"/>
</dbReference>
<name>A0ABU1NM91_9BURK</name>